<feature type="region of interest" description="Disordered" evidence="2">
    <location>
        <begin position="252"/>
        <end position="304"/>
    </location>
</feature>
<comment type="catalytic activity">
    <reaction evidence="1">
        <text>a uridine in RNA = a pseudouridine in RNA</text>
        <dbReference type="Rhea" id="RHEA:48348"/>
        <dbReference type="Rhea" id="RHEA-COMP:12068"/>
        <dbReference type="Rhea" id="RHEA-COMP:12069"/>
        <dbReference type="ChEBI" id="CHEBI:65314"/>
        <dbReference type="ChEBI" id="CHEBI:65315"/>
    </reaction>
</comment>
<dbReference type="InterPro" id="IPR020103">
    <property type="entry name" value="PsdUridine_synth_cat_dom_sf"/>
</dbReference>
<sequence>MEASGGGALVLENPDSPCRPEDYVEVAGYRLVKPYHFDFCLSVRQRWIGQSIIDIFTREFPARDRAYYLQALADGVLRVEGCQVGPDTPLKDGHRMRHYIHRHEPPVPAGPIAVVGTSEAAVAVCKPAGMPVHVAGQYRKNTVLGVLQAERPDLGPLFPVHRLDKPVSGLLLFARSAAAAAALCRQIESRDVDKVYVARVLGRFSEGHMVADVPLAWDTVANHALAVPEAAVEAAAAEATADDATMQGVLQAEQQETEQQQEQQPAQQAGQQQGEAQQEVSMAEQRRQRKQQQKAAKLAAKGAKADRQAALRAAAAATTARGGKSTPKPALTEFRLLAVAEDGLTSIVECRPRTGRTHQIRVHLQHLGHPIANDTQYGGTYGGPLASRHMAQTLGVHWASQAAGAGGSGAAGGSAGGCCSSKRPRLEGKAEGEGVLPQEQQQQQVPPQVPPPPPQQQQQRQQHQQSGEEQAAAEPAGGGDADAYAQCRAFRCRPEFEAEAGLRDALCSHCPYYAPRDYPLDLRPLWLHARRYSCGEGSWSFSAPPPEWAHPDWLPPAPYDQQWHAAAAAAACGGGGGKLFPERL</sequence>
<evidence type="ECO:0000256" key="2">
    <source>
        <dbReference type="SAM" id="MobiDB-lite"/>
    </source>
</evidence>
<dbReference type="PANTHER" id="PTHR21600:SF40">
    <property type="entry name" value="PSEUDOURIDYLATE SYNTHASE RPUSD2"/>
    <property type="match status" value="1"/>
</dbReference>
<dbReference type="AlphaFoldDB" id="A0A2P6VNY4"/>
<name>A0A2P6VNY4_9CHLO</name>
<dbReference type="Gene3D" id="3.30.2350.10">
    <property type="entry name" value="Pseudouridine synthase"/>
    <property type="match status" value="1"/>
</dbReference>
<feature type="domain" description="Pseudouridine synthase RsuA/RluA-like" evidence="3">
    <location>
        <begin position="122"/>
        <end position="366"/>
    </location>
</feature>
<dbReference type="PANTHER" id="PTHR21600">
    <property type="entry name" value="MITOCHONDRIAL RNA PSEUDOURIDINE SYNTHASE"/>
    <property type="match status" value="1"/>
</dbReference>
<evidence type="ECO:0000256" key="1">
    <source>
        <dbReference type="ARBA" id="ARBA00000073"/>
    </source>
</evidence>
<evidence type="ECO:0000313" key="5">
    <source>
        <dbReference type="Proteomes" id="UP000239649"/>
    </source>
</evidence>
<dbReference type="GO" id="GO:0009982">
    <property type="term" value="F:pseudouridine synthase activity"/>
    <property type="evidence" value="ECO:0007669"/>
    <property type="project" value="InterPro"/>
</dbReference>
<dbReference type="EMBL" id="LHPF02000002">
    <property type="protein sequence ID" value="PSC75804.1"/>
    <property type="molecule type" value="Genomic_DNA"/>
</dbReference>
<proteinExistence type="predicted"/>
<protein>
    <submittedName>
        <fullName evidence="4">RNA pseudouridine synthase 7</fullName>
    </submittedName>
</protein>
<feature type="compositionally biased region" description="Low complexity" evidence="2">
    <location>
        <begin position="293"/>
        <end position="302"/>
    </location>
</feature>
<dbReference type="SUPFAM" id="SSF55120">
    <property type="entry name" value="Pseudouridine synthase"/>
    <property type="match status" value="1"/>
</dbReference>
<dbReference type="GO" id="GO:0000455">
    <property type="term" value="P:enzyme-directed rRNA pseudouridine synthesis"/>
    <property type="evidence" value="ECO:0007669"/>
    <property type="project" value="TreeGrafter"/>
</dbReference>
<keyword evidence="5" id="KW-1185">Reference proteome</keyword>
<accession>A0A2P6VNY4</accession>
<evidence type="ECO:0000259" key="3">
    <source>
        <dbReference type="Pfam" id="PF00849"/>
    </source>
</evidence>
<gene>
    <name evidence="4" type="ORF">C2E20_1233</name>
</gene>
<feature type="region of interest" description="Disordered" evidence="2">
    <location>
        <begin position="402"/>
        <end position="480"/>
    </location>
</feature>
<feature type="compositionally biased region" description="Low complexity" evidence="2">
    <location>
        <begin position="433"/>
        <end position="446"/>
    </location>
</feature>
<dbReference type="OrthoDB" id="424794at2759"/>
<dbReference type="InterPro" id="IPR050188">
    <property type="entry name" value="RluA_PseudoU_synthase"/>
</dbReference>
<dbReference type="STRING" id="554055.A0A2P6VNY4"/>
<dbReference type="GO" id="GO:0003723">
    <property type="term" value="F:RNA binding"/>
    <property type="evidence" value="ECO:0007669"/>
    <property type="project" value="InterPro"/>
</dbReference>
<dbReference type="Proteomes" id="UP000239649">
    <property type="component" value="Unassembled WGS sequence"/>
</dbReference>
<comment type="caution">
    <text evidence="4">The sequence shown here is derived from an EMBL/GenBank/DDBJ whole genome shotgun (WGS) entry which is preliminary data.</text>
</comment>
<dbReference type="PROSITE" id="PS01129">
    <property type="entry name" value="PSI_RLU"/>
    <property type="match status" value="1"/>
</dbReference>
<dbReference type="Pfam" id="PF00849">
    <property type="entry name" value="PseudoU_synth_2"/>
    <property type="match status" value="1"/>
</dbReference>
<organism evidence="4 5">
    <name type="scientific">Micractinium conductrix</name>
    <dbReference type="NCBI Taxonomy" id="554055"/>
    <lineage>
        <taxon>Eukaryota</taxon>
        <taxon>Viridiplantae</taxon>
        <taxon>Chlorophyta</taxon>
        <taxon>core chlorophytes</taxon>
        <taxon>Trebouxiophyceae</taxon>
        <taxon>Chlorellales</taxon>
        <taxon>Chlorellaceae</taxon>
        <taxon>Chlorella clade</taxon>
        <taxon>Micractinium</taxon>
    </lineage>
</organism>
<feature type="compositionally biased region" description="Low complexity" evidence="2">
    <location>
        <begin position="252"/>
        <end position="279"/>
    </location>
</feature>
<dbReference type="InterPro" id="IPR006145">
    <property type="entry name" value="PsdUridine_synth_RsuA/RluA"/>
</dbReference>
<feature type="compositionally biased region" description="Low complexity" evidence="2">
    <location>
        <begin position="456"/>
        <end position="475"/>
    </location>
</feature>
<dbReference type="InterPro" id="IPR006224">
    <property type="entry name" value="PsdUridine_synth_RluA-like_CS"/>
</dbReference>
<evidence type="ECO:0000313" key="4">
    <source>
        <dbReference type="EMBL" id="PSC75804.1"/>
    </source>
</evidence>
<reference evidence="4 5" key="1">
    <citation type="journal article" date="2018" name="Plant J.">
        <title>Genome sequences of Chlorella sorokiniana UTEX 1602 and Micractinium conductrix SAG 241.80: implications to maltose excretion by a green alga.</title>
        <authorList>
            <person name="Arriola M.B."/>
            <person name="Velmurugan N."/>
            <person name="Zhang Y."/>
            <person name="Plunkett M.H."/>
            <person name="Hondzo H."/>
            <person name="Barney B.M."/>
        </authorList>
    </citation>
    <scope>NUCLEOTIDE SEQUENCE [LARGE SCALE GENOMIC DNA]</scope>
    <source>
        <strain evidence="4 5">SAG 241.80</strain>
    </source>
</reference>
<feature type="compositionally biased region" description="Gly residues" evidence="2">
    <location>
        <begin position="404"/>
        <end position="416"/>
    </location>
</feature>